<dbReference type="GO" id="GO:0030182">
    <property type="term" value="P:neuron differentiation"/>
    <property type="evidence" value="ECO:0007669"/>
    <property type="project" value="TreeGrafter"/>
</dbReference>
<dbReference type="InterPro" id="IPR036910">
    <property type="entry name" value="HMG_box_dom_sf"/>
</dbReference>
<dbReference type="GO" id="GO:0001228">
    <property type="term" value="F:DNA-binding transcription activator activity, RNA polymerase II-specific"/>
    <property type="evidence" value="ECO:0007669"/>
    <property type="project" value="TreeGrafter"/>
</dbReference>
<evidence type="ECO:0000313" key="10">
    <source>
        <dbReference type="EMBL" id="ROL46469.1"/>
    </source>
</evidence>
<evidence type="ECO:0000256" key="1">
    <source>
        <dbReference type="ARBA" id="ARBA00004123"/>
    </source>
</evidence>
<dbReference type="Proteomes" id="UP000281406">
    <property type="component" value="Unassembled WGS sequence"/>
</dbReference>
<dbReference type="GO" id="GO:0000978">
    <property type="term" value="F:RNA polymerase II cis-regulatory region sequence-specific DNA binding"/>
    <property type="evidence" value="ECO:0007669"/>
    <property type="project" value="TreeGrafter"/>
</dbReference>
<dbReference type="AlphaFoldDB" id="A0A3N0YJR4"/>
<evidence type="ECO:0000259" key="9">
    <source>
        <dbReference type="PROSITE" id="PS50118"/>
    </source>
</evidence>
<dbReference type="InterPro" id="IPR022097">
    <property type="entry name" value="SOX_fam"/>
</dbReference>
<dbReference type="Gene3D" id="1.10.30.10">
    <property type="entry name" value="High mobility group box domain"/>
    <property type="match status" value="1"/>
</dbReference>
<keyword evidence="11" id="KW-1185">Reference proteome</keyword>
<dbReference type="Pfam" id="PF12336">
    <property type="entry name" value="SOXp"/>
    <property type="match status" value="1"/>
</dbReference>
<dbReference type="SMART" id="SM00398">
    <property type="entry name" value="HMG"/>
    <property type="match status" value="1"/>
</dbReference>
<feature type="DNA-binding region" description="HMG box" evidence="7">
    <location>
        <begin position="35"/>
        <end position="103"/>
    </location>
</feature>
<comment type="subcellular location">
    <subcellularLocation>
        <location evidence="1">Nucleus</location>
    </subcellularLocation>
</comment>
<dbReference type="EMBL" id="RJVU01037554">
    <property type="protein sequence ID" value="ROL46469.1"/>
    <property type="molecule type" value="Genomic_DNA"/>
</dbReference>
<dbReference type="PANTHER" id="PTHR10270">
    <property type="entry name" value="SOX TRANSCRIPTION FACTOR"/>
    <property type="match status" value="1"/>
</dbReference>
<dbReference type="FunFam" id="1.10.30.10:FF:000002">
    <property type="entry name" value="transcription factor Sox-2"/>
    <property type="match status" value="1"/>
</dbReference>
<keyword evidence="5" id="KW-0804">Transcription</keyword>
<keyword evidence="6 7" id="KW-0539">Nucleus</keyword>
<dbReference type="SUPFAM" id="SSF47095">
    <property type="entry name" value="HMG-box"/>
    <property type="match status" value="1"/>
</dbReference>
<name>A0A3N0YJR4_ANAGA</name>
<dbReference type="InterPro" id="IPR050140">
    <property type="entry name" value="SRY-related_HMG-box_TF-like"/>
</dbReference>
<feature type="compositionally biased region" description="Polar residues" evidence="8">
    <location>
        <begin position="14"/>
        <end position="30"/>
    </location>
</feature>
<reference evidence="10 11" key="1">
    <citation type="submission" date="2018-10" db="EMBL/GenBank/DDBJ databases">
        <title>Genome assembly for a Yunnan-Guizhou Plateau 3E fish, Anabarilius grahami (Regan), and its evolutionary and genetic applications.</title>
        <authorList>
            <person name="Jiang W."/>
        </authorList>
    </citation>
    <scope>NUCLEOTIDE SEQUENCE [LARGE SCALE GENOMIC DNA]</scope>
    <source>
        <strain evidence="10">AG-KIZ</strain>
        <tissue evidence="10">Muscle</tissue>
    </source>
</reference>
<gene>
    <name evidence="10" type="ORF">DPX16_21653</name>
</gene>
<keyword evidence="4" id="KW-0010">Activator</keyword>
<evidence type="ECO:0000313" key="11">
    <source>
        <dbReference type="Proteomes" id="UP000281406"/>
    </source>
</evidence>
<accession>A0A3N0YJR4</accession>
<dbReference type="OrthoDB" id="6247875at2759"/>
<keyword evidence="3 7" id="KW-0238">DNA-binding</keyword>
<feature type="region of interest" description="Disordered" evidence="8">
    <location>
        <begin position="193"/>
        <end position="217"/>
    </location>
</feature>
<proteinExistence type="predicted"/>
<feature type="region of interest" description="Disordered" evidence="8">
    <location>
        <begin position="1"/>
        <end position="32"/>
    </location>
</feature>
<dbReference type="InterPro" id="IPR009071">
    <property type="entry name" value="HMG_box_dom"/>
</dbReference>
<feature type="domain" description="HMG box" evidence="9">
    <location>
        <begin position="35"/>
        <end position="103"/>
    </location>
</feature>
<dbReference type="Pfam" id="PF00505">
    <property type="entry name" value="HMG_box"/>
    <property type="match status" value="1"/>
</dbReference>
<dbReference type="GO" id="GO:0007420">
    <property type="term" value="P:brain development"/>
    <property type="evidence" value="ECO:0007669"/>
    <property type="project" value="TreeGrafter"/>
</dbReference>
<evidence type="ECO:0000256" key="5">
    <source>
        <dbReference type="ARBA" id="ARBA00023163"/>
    </source>
</evidence>
<evidence type="ECO:0000256" key="3">
    <source>
        <dbReference type="ARBA" id="ARBA00023125"/>
    </source>
</evidence>
<dbReference type="PANTHER" id="PTHR10270:SF328">
    <property type="entry name" value="TRANSCRIPTION FACTOR SOX-1"/>
    <property type="match status" value="1"/>
</dbReference>
<evidence type="ECO:0000256" key="8">
    <source>
        <dbReference type="SAM" id="MobiDB-lite"/>
    </source>
</evidence>
<organism evidence="10 11">
    <name type="scientific">Anabarilius grahami</name>
    <name type="common">Kanglang fish</name>
    <name type="synonym">Barilius grahami</name>
    <dbReference type="NCBI Taxonomy" id="495550"/>
    <lineage>
        <taxon>Eukaryota</taxon>
        <taxon>Metazoa</taxon>
        <taxon>Chordata</taxon>
        <taxon>Craniata</taxon>
        <taxon>Vertebrata</taxon>
        <taxon>Euteleostomi</taxon>
        <taxon>Actinopterygii</taxon>
        <taxon>Neopterygii</taxon>
        <taxon>Teleostei</taxon>
        <taxon>Ostariophysi</taxon>
        <taxon>Cypriniformes</taxon>
        <taxon>Xenocyprididae</taxon>
        <taxon>Xenocypridinae</taxon>
        <taxon>Xenocypridinae incertae sedis</taxon>
        <taxon>Anabarilius</taxon>
    </lineage>
</organism>
<keyword evidence="2" id="KW-0805">Transcription regulation</keyword>
<dbReference type="GO" id="GO:0000122">
    <property type="term" value="P:negative regulation of transcription by RNA polymerase II"/>
    <property type="evidence" value="ECO:0007669"/>
    <property type="project" value="TreeGrafter"/>
</dbReference>
<evidence type="ECO:0000256" key="4">
    <source>
        <dbReference type="ARBA" id="ARBA00023159"/>
    </source>
</evidence>
<evidence type="ECO:0000256" key="2">
    <source>
        <dbReference type="ARBA" id="ARBA00023015"/>
    </source>
</evidence>
<dbReference type="PROSITE" id="PS50118">
    <property type="entry name" value="HMG_BOX_2"/>
    <property type="match status" value="1"/>
</dbReference>
<evidence type="ECO:0000256" key="7">
    <source>
        <dbReference type="PROSITE-ProRule" id="PRU00267"/>
    </source>
</evidence>
<comment type="caution">
    <text evidence="10">The sequence shown here is derived from an EMBL/GenBank/DDBJ whole genome shotgun (WGS) entry which is preliminary data.</text>
</comment>
<feature type="compositionally biased region" description="Basic residues" evidence="8">
    <location>
        <begin position="202"/>
        <end position="213"/>
    </location>
</feature>
<sequence length="447" mass="47940">MYSMMMETDLHSPGAQTNTNTGHTGPNSKVNQDRVKRPMNAFMVWSRGQRRKMAQENPKMHNSEISKRLGAEWKVMSEAEKRPFIDEAKRLRAMHMKEHPDYKYRPRRKTKTLLKKDKYSLAGGLLAGSGGGGGVGLGMGAAGVGQRLDSPVGHGGSTAASYAHMNGWTNGAYSGQVAAAAAAAAMMQEAQLAYSQHPGSGAHHHHGHHHHPHNPQPMHRYEMTALQYSPISNSQSYMTASPSGYGGISYTQHQNSSVASSGAIGSLGSLVKSEPSVSPPVTAHSRAPCPGDLREMISMYLPTAEAGDPSVQSRLHAVPQHYQMSACAGACGEVIVRDSVGIWQRGGFGTAPHADCHSAGLRDSLCRWEVSLIRALIGLTKLITSISEFLKAMRGDAGAREDLLPAWFAYSAGQGTIVSRRAALAASMLSGRAEQSCLGDSLFRCPR</sequence>
<evidence type="ECO:0000256" key="6">
    <source>
        <dbReference type="ARBA" id="ARBA00023242"/>
    </source>
</evidence>
<dbReference type="GO" id="GO:0005634">
    <property type="term" value="C:nucleus"/>
    <property type="evidence" value="ECO:0007669"/>
    <property type="project" value="UniProtKB-SubCell"/>
</dbReference>
<protein>
    <submittedName>
        <fullName evidence="10">Transcription factor Sox-1b</fullName>
    </submittedName>
</protein>
<dbReference type="CDD" id="cd01388">
    <property type="entry name" value="HMG-box_SoxB"/>
    <property type="match status" value="1"/>
</dbReference>